<dbReference type="InterPro" id="IPR011335">
    <property type="entry name" value="Restrct_endonuc-II-like"/>
</dbReference>
<proteinExistence type="predicted"/>
<feature type="region of interest" description="Disordered" evidence="1">
    <location>
        <begin position="95"/>
        <end position="121"/>
    </location>
</feature>
<evidence type="ECO:0000259" key="2">
    <source>
        <dbReference type="Pfam" id="PF04471"/>
    </source>
</evidence>
<dbReference type="InterPro" id="IPR011856">
    <property type="entry name" value="tRNA_endonuc-like_dom_sf"/>
</dbReference>
<organism evidence="3 4">
    <name type="scientific">Actinoallomurus iriomotensis</name>
    <dbReference type="NCBI Taxonomy" id="478107"/>
    <lineage>
        <taxon>Bacteria</taxon>
        <taxon>Bacillati</taxon>
        <taxon>Actinomycetota</taxon>
        <taxon>Actinomycetes</taxon>
        <taxon>Streptosporangiales</taxon>
        <taxon>Thermomonosporaceae</taxon>
        <taxon>Actinoallomurus</taxon>
    </lineage>
</organism>
<dbReference type="Pfam" id="PF04471">
    <property type="entry name" value="Mrr_cat"/>
    <property type="match status" value="1"/>
</dbReference>
<name>A0A9W6S2D7_9ACTN</name>
<dbReference type="Gene3D" id="3.40.1350.10">
    <property type="match status" value="1"/>
</dbReference>
<dbReference type="RefSeq" id="WP_285573377.1">
    <property type="nucleotide sequence ID" value="NZ_BSTK01000005.1"/>
</dbReference>
<protein>
    <submittedName>
        <fullName evidence="3">Restriction endonuclease</fullName>
    </submittedName>
</protein>
<dbReference type="EMBL" id="BSTK01000005">
    <property type="protein sequence ID" value="GLY85968.1"/>
    <property type="molecule type" value="Genomic_DNA"/>
</dbReference>
<keyword evidence="3" id="KW-0255">Endonuclease</keyword>
<sequence>MLDFFTGAGVPDSMTADLRTRLRTNPETVKKFATARTVLNRINQGGDRTLRARREVLKRVCEYEDFSTCWPEDRLKAQGLVAAVRKTVHAKDSFTRMRQEQERERHERLRDRREALETEQRRRAERQALRSRLAGLSSMGDAQQRGIVFEGLLNDLFAADGLLVRESFALKYGDDGIVEQIDGLIDLDGQSYLVEAKWWSKPLGTGDTAQHLVRVHNRADVRGLIISTSGFTAGAIRQCTDALATKVVVLAETPELLFLLEQEGSLADWLRAKVRAATVDRIPLHRPSLRAAG</sequence>
<keyword evidence="4" id="KW-1185">Reference proteome</keyword>
<dbReference type="GO" id="GO:0003677">
    <property type="term" value="F:DNA binding"/>
    <property type="evidence" value="ECO:0007669"/>
    <property type="project" value="InterPro"/>
</dbReference>
<keyword evidence="3" id="KW-0540">Nuclease</keyword>
<evidence type="ECO:0000256" key="1">
    <source>
        <dbReference type="SAM" id="MobiDB-lite"/>
    </source>
</evidence>
<dbReference type="Proteomes" id="UP001165074">
    <property type="component" value="Unassembled WGS sequence"/>
</dbReference>
<dbReference type="GO" id="GO:0004519">
    <property type="term" value="F:endonuclease activity"/>
    <property type="evidence" value="ECO:0007669"/>
    <property type="project" value="UniProtKB-KW"/>
</dbReference>
<accession>A0A9W6S2D7</accession>
<keyword evidence="3" id="KW-0378">Hydrolase</keyword>
<dbReference type="SUPFAM" id="SSF52980">
    <property type="entry name" value="Restriction endonuclease-like"/>
    <property type="match status" value="1"/>
</dbReference>
<evidence type="ECO:0000313" key="3">
    <source>
        <dbReference type="EMBL" id="GLY85968.1"/>
    </source>
</evidence>
<feature type="domain" description="Restriction endonuclease type IV Mrr" evidence="2">
    <location>
        <begin position="148"/>
        <end position="256"/>
    </location>
</feature>
<gene>
    <name evidence="3" type="ORF">Airi02_038970</name>
</gene>
<dbReference type="AlphaFoldDB" id="A0A9W6S2D7"/>
<reference evidence="3" key="1">
    <citation type="submission" date="2023-03" db="EMBL/GenBank/DDBJ databases">
        <title>Actinoallomurus iriomotensis NBRC 103684.</title>
        <authorList>
            <person name="Ichikawa N."/>
            <person name="Sato H."/>
            <person name="Tonouchi N."/>
        </authorList>
    </citation>
    <scope>NUCLEOTIDE SEQUENCE</scope>
    <source>
        <strain evidence="3">NBRC 103684</strain>
    </source>
</reference>
<evidence type="ECO:0000313" key="4">
    <source>
        <dbReference type="Proteomes" id="UP001165074"/>
    </source>
</evidence>
<comment type="caution">
    <text evidence="3">The sequence shown here is derived from an EMBL/GenBank/DDBJ whole genome shotgun (WGS) entry which is preliminary data.</text>
</comment>
<dbReference type="GO" id="GO:0009307">
    <property type="term" value="P:DNA restriction-modification system"/>
    <property type="evidence" value="ECO:0007669"/>
    <property type="project" value="InterPro"/>
</dbReference>
<dbReference type="InterPro" id="IPR007560">
    <property type="entry name" value="Restrct_endonuc_IV_Mrr"/>
</dbReference>